<evidence type="ECO:0000256" key="1">
    <source>
        <dbReference type="SAM" id="Phobius"/>
    </source>
</evidence>
<dbReference type="PATRIC" id="fig|86840.3.peg.3372"/>
<reference evidence="3 5" key="2">
    <citation type="submission" date="2018-08" db="EMBL/GenBank/DDBJ databases">
        <title>Recombination of ecologically and evolutionarily significant loci maintains genetic cohesion in the Pseudomonas syringae species complex.</title>
        <authorList>
            <person name="Dillon M."/>
            <person name="Thakur S."/>
            <person name="Almeida R.N.D."/>
            <person name="Weir B.S."/>
            <person name="Guttman D.S."/>
        </authorList>
    </citation>
    <scope>NUCLEOTIDE SEQUENCE [LARGE SCALE GENOMIC DNA]</scope>
    <source>
        <strain evidence="3 5">ICMP 2821</strain>
    </source>
</reference>
<evidence type="ECO:0000313" key="2">
    <source>
        <dbReference type="EMBL" id="KPW69948.1"/>
    </source>
</evidence>
<protein>
    <submittedName>
        <fullName evidence="2">Permease of the major facilitator superfamily</fullName>
    </submittedName>
</protein>
<keyword evidence="1" id="KW-0472">Membrane</keyword>
<feature type="transmembrane region" description="Helical" evidence="1">
    <location>
        <begin position="31"/>
        <end position="51"/>
    </location>
</feature>
<feature type="transmembrane region" description="Helical" evidence="1">
    <location>
        <begin position="63"/>
        <end position="83"/>
    </location>
</feature>
<sequence length="230" mass="26034">MTQQEKAPDLPKGKGILDWKIKTLARSPKEIMISQLGFSALYLIACSLYIWGGWKPFLETPHLLAGTVLALAGILAYFVGLLIRQKTIYHYTVKTDGATVEYYLHYPDFAASFFKGIALFVILIFVLVALITGSLLFLVGPVAMAFIAAIKLLNWENPVHHRRTRPWQDHNFVTVDHKRLMVIIHCTDVTTGFAARFPSKALMTKYLAFLREVLPANAEYTEKTTHWHQG</sequence>
<dbReference type="AlphaFoldDB" id="A0A0P9L6L1"/>
<dbReference type="EMBL" id="RBOW01000234">
    <property type="protein sequence ID" value="RMN37337.1"/>
    <property type="molecule type" value="Genomic_DNA"/>
</dbReference>
<proteinExistence type="predicted"/>
<feature type="transmembrane region" description="Helical" evidence="1">
    <location>
        <begin position="137"/>
        <end position="155"/>
    </location>
</feature>
<dbReference type="Proteomes" id="UP000050564">
    <property type="component" value="Unassembled WGS sequence"/>
</dbReference>
<accession>A0A0P9L6L1</accession>
<keyword evidence="1" id="KW-0812">Transmembrane</keyword>
<gene>
    <name evidence="2" type="ORF">ALO81_101077</name>
    <name evidence="3" type="ORF">ALQ64_04200</name>
</gene>
<evidence type="ECO:0000313" key="5">
    <source>
        <dbReference type="Proteomes" id="UP000281372"/>
    </source>
</evidence>
<organism evidence="2 4">
    <name type="scientific">Pseudomonas cannabina</name>
    <dbReference type="NCBI Taxonomy" id="86840"/>
    <lineage>
        <taxon>Bacteria</taxon>
        <taxon>Pseudomonadati</taxon>
        <taxon>Pseudomonadota</taxon>
        <taxon>Gammaproteobacteria</taxon>
        <taxon>Pseudomonadales</taxon>
        <taxon>Pseudomonadaceae</taxon>
        <taxon>Pseudomonas</taxon>
    </lineage>
</organism>
<dbReference type="EMBL" id="LJPX01000416">
    <property type="protein sequence ID" value="KPW69948.1"/>
    <property type="molecule type" value="Genomic_DNA"/>
</dbReference>
<reference evidence="2 4" key="1">
    <citation type="submission" date="2015-09" db="EMBL/GenBank/DDBJ databases">
        <title>Genome announcement of multiple Pseudomonas syringae strains.</title>
        <authorList>
            <person name="Thakur S."/>
            <person name="Wang P.W."/>
            <person name="Gong Y."/>
            <person name="Weir B.S."/>
            <person name="Guttman D.S."/>
        </authorList>
    </citation>
    <scope>NUCLEOTIDE SEQUENCE [LARGE SCALE GENOMIC DNA]</scope>
    <source>
        <strain evidence="2 4">ICMP2823</strain>
    </source>
</reference>
<evidence type="ECO:0000313" key="4">
    <source>
        <dbReference type="Proteomes" id="UP000050564"/>
    </source>
</evidence>
<dbReference type="RefSeq" id="WP_055000667.1">
    <property type="nucleotide sequence ID" value="NZ_FNKU01000001.1"/>
</dbReference>
<feature type="transmembrane region" description="Helical" evidence="1">
    <location>
        <begin position="113"/>
        <end position="131"/>
    </location>
</feature>
<comment type="caution">
    <text evidence="2">The sequence shown here is derived from an EMBL/GenBank/DDBJ whole genome shotgun (WGS) entry which is preliminary data.</text>
</comment>
<name>A0A0P9L6L1_PSECA</name>
<evidence type="ECO:0000313" key="3">
    <source>
        <dbReference type="EMBL" id="RMN37337.1"/>
    </source>
</evidence>
<dbReference type="Proteomes" id="UP000281372">
    <property type="component" value="Unassembled WGS sequence"/>
</dbReference>
<keyword evidence="1" id="KW-1133">Transmembrane helix</keyword>